<feature type="transmembrane region" description="Helical" evidence="2">
    <location>
        <begin position="167"/>
        <end position="188"/>
    </location>
</feature>
<evidence type="ECO:0008006" key="5">
    <source>
        <dbReference type="Google" id="ProtNLM"/>
    </source>
</evidence>
<reference evidence="4" key="1">
    <citation type="submission" date="2017-03" db="EMBL/GenBank/DDBJ databases">
        <authorList>
            <person name="Lund M.B."/>
        </authorList>
    </citation>
    <scope>NUCLEOTIDE SEQUENCE [LARGE SCALE GENOMIC DNA]</scope>
</reference>
<feature type="transmembrane region" description="Helical" evidence="2">
    <location>
        <begin position="381"/>
        <end position="400"/>
    </location>
</feature>
<evidence type="ECO:0000313" key="4">
    <source>
        <dbReference type="Proteomes" id="UP000219994"/>
    </source>
</evidence>
<evidence type="ECO:0000256" key="1">
    <source>
        <dbReference type="SAM" id="MobiDB-lite"/>
    </source>
</evidence>
<gene>
    <name evidence="3" type="ORF">B5766_00820</name>
</gene>
<dbReference type="Proteomes" id="UP000219994">
    <property type="component" value="Unassembled WGS sequence"/>
</dbReference>
<comment type="caution">
    <text evidence="3">The sequence shown here is derived from an EMBL/GenBank/DDBJ whole genome shotgun (WGS) entry which is preliminary data.</text>
</comment>
<dbReference type="InterPro" id="IPR018674">
    <property type="entry name" value="DUF2142_membrane"/>
</dbReference>
<feature type="transmembrane region" description="Helical" evidence="2">
    <location>
        <begin position="195"/>
        <end position="212"/>
    </location>
</feature>
<proteinExistence type="predicted"/>
<keyword evidence="2" id="KW-0472">Membrane</keyword>
<feature type="transmembrane region" description="Helical" evidence="2">
    <location>
        <begin position="442"/>
        <end position="461"/>
    </location>
</feature>
<protein>
    <recommendedName>
        <fullName evidence="5">DUF2142 domain-containing protein</fullName>
    </recommendedName>
</protein>
<feature type="region of interest" description="Disordered" evidence="1">
    <location>
        <begin position="1"/>
        <end position="28"/>
    </location>
</feature>
<keyword evidence="2" id="KW-1133">Transmembrane helix</keyword>
<feature type="transmembrane region" description="Helical" evidence="2">
    <location>
        <begin position="218"/>
        <end position="236"/>
    </location>
</feature>
<organism evidence="3 4">
    <name type="scientific">Candidatus Lumbricidiphila eiseniae</name>
    <dbReference type="NCBI Taxonomy" id="1969409"/>
    <lineage>
        <taxon>Bacteria</taxon>
        <taxon>Bacillati</taxon>
        <taxon>Actinomycetota</taxon>
        <taxon>Actinomycetes</taxon>
        <taxon>Micrococcales</taxon>
        <taxon>Microbacteriaceae</taxon>
        <taxon>Candidatus Lumbricidiphila</taxon>
    </lineage>
</organism>
<feature type="transmembrane region" description="Helical" evidence="2">
    <location>
        <begin position="355"/>
        <end position="374"/>
    </location>
</feature>
<evidence type="ECO:0000313" key="3">
    <source>
        <dbReference type="EMBL" id="PDQ36399.1"/>
    </source>
</evidence>
<dbReference type="Pfam" id="PF09913">
    <property type="entry name" value="DUF2142"/>
    <property type="match status" value="1"/>
</dbReference>
<sequence>MIGEHPMSVASDSHPVTTTENRFSAEAAQPSSRRVRMIRIIAAVIAPVMLAVALGTWALASPVGSSPDEDFHLNSIWCGNGIRQGLCEAGATDQSRSVPSALHESSHCFAGKPTQTPTCLLSPYEKFVDTTRGNFNNSNEVSGSGYPTLYYAVMGLIASKHVTTSVIVMRLLNVLIYVGLITALGLLLSPARRGILLWSIPITIVPFGMFLIPSINPSGWGLISASTLWLALVGYFEADSTRRRIGFGAIALAAYAIGVGARADAGAYAVVAIVIAIILTAQRTRRFVLLSIPPLLSIIVAIVIFLQLGQNDPTARGSEPRPNSEMFLNFFRLPELWAGSFGTWGLGWLDTTLPGTVWALAFLVFAGMTFRAFGRFSRRTLLATLGTGFFLVAIPLAVLFRNHLLVGTLIQPRYLLPLLIILAGVMLFSWTGESVGLSRAQIAVVVAMLAIANTVALHVNMRRYLTGTDTISLNLNSQVEWWWAIPVSPLTVWVVGTLTFALSLAAIATLAFTDRYRRVAPPQSQGLLSEQLR</sequence>
<accession>A0A2A6FUK3</accession>
<evidence type="ECO:0000256" key="2">
    <source>
        <dbReference type="SAM" id="Phobius"/>
    </source>
</evidence>
<dbReference type="AlphaFoldDB" id="A0A2A6FUK3"/>
<feature type="transmembrane region" description="Helical" evidence="2">
    <location>
        <begin position="412"/>
        <end position="430"/>
    </location>
</feature>
<feature type="transmembrane region" description="Helical" evidence="2">
    <location>
        <begin position="40"/>
        <end position="60"/>
    </location>
</feature>
<feature type="compositionally biased region" description="Polar residues" evidence="1">
    <location>
        <begin position="10"/>
        <end position="22"/>
    </location>
</feature>
<name>A0A2A6FUK3_9MICO</name>
<feature type="transmembrane region" description="Helical" evidence="2">
    <location>
        <begin position="287"/>
        <end position="309"/>
    </location>
</feature>
<feature type="transmembrane region" description="Helical" evidence="2">
    <location>
        <begin position="481"/>
        <end position="512"/>
    </location>
</feature>
<keyword evidence="2" id="KW-0812">Transmembrane</keyword>
<dbReference type="EMBL" id="NAEP01000015">
    <property type="protein sequence ID" value="PDQ36399.1"/>
    <property type="molecule type" value="Genomic_DNA"/>
</dbReference>
<feature type="transmembrane region" description="Helical" evidence="2">
    <location>
        <begin position="248"/>
        <end position="281"/>
    </location>
</feature>